<evidence type="ECO:0000256" key="2">
    <source>
        <dbReference type="ARBA" id="ARBA00023125"/>
    </source>
</evidence>
<keyword evidence="1" id="KW-0805">Transcription regulation</keyword>
<sequence length="119" mass="13264">DASAQAAYEALECAVAAKDVPGYHRESRNFHLALVSPCGMRRLLGMFESAWNMTEPLQPMAHIPVRTRVSLHRDHDEMLAAFVARDAPALLEAAHAHHERLRSSLSSLPRHTGLFADRE</sequence>
<keyword evidence="6" id="KW-1185">Reference proteome</keyword>
<name>A0ABW3MC98_9PSEU</name>
<dbReference type="SUPFAM" id="SSF48008">
    <property type="entry name" value="GntR ligand-binding domain-like"/>
    <property type="match status" value="1"/>
</dbReference>
<evidence type="ECO:0000256" key="3">
    <source>
        <dbReference type="ARBA" id="ARBA00023163"/>
    </source>
</evidence>
<dbReference type="EMBL" id="JBHTIS010000714">
    <property type="protein sequence ID" value="MFD1046585.1"/>
    <property type="molecule type" value="Genomic_DNA"/>
</dbReference>
<gene>
    <name evidence="5" type="ORF">ACFQ1S_13985</name>
</gene>
<organism evidence="5 6">
    <name type="scientific">Kibdelosporangium lantanae</name>
    <dbReference type="NCBI Taxonomy" id="1497396"/>
    <lineage>
        <taxon>Bacteria</taxon>
        <taxon>Bacillati</taxon>
        <taxon>Actinomycetota</taxon>
        <taxon>Actinomycetes</taxon>
        <taxon>Pseudonocardiales</taxon>
        <taxon>Pseudonocardiaceae</taxon>
        <taxon>Kibdelosporangium</taxon>
    </lineage>
</organism>
<proteinExistence type="predicted"/>
<dbReference type="Proteomes" id="UP001597045">
    <property type="component" value="Unassembled WGS sequence"/>
</dbReference>
<comment type="caution">
    <text evidence="5">The sequence shown here is derived from an EMBL/GenBank/DDBJ whole genome shotgun (WGS) entry which is preliminary data.</text>
</comment>
<keyword evidence="2" id="KW-0238">DNA-binding</keyword>
<keyword evidence="3" id="KW-0804">Transcription</keyword>
<evidence type="ECO:0000313" key="5">
    <source>
        <dbReference type="EMBL" id="MFD1046585.1"/>
    </source>
</evidence>
<dbReference type="Gene3D" id="1.20.120.530">
    <property type="entry name" value="GntR ligand-binding domain-like"/>
    <property type="match status" value="1"/>
</dbReference>
<feature type="domain" description="GntR C-terminal" evidence="4">
    <location>
        <begin position="3"/>
        <end position="99"/>
    </location>
</feature>
<dbReference type="Pfam" id="PF07729">
    <property type="entry name" value="FCD"/>
    <property type="match status" value="1"/>
</dbReference>
<reference evidence="6" key="1">
    <citation type="journal article" date="2019" name="Int. J. Syst. Evol. Microbiol.">
        <title>The Global Catalogue of Microorganisms (GCM) 10K type strain sequencing project: providing services to taxonomists for standard genome sequencing and annotation.</title>
        <authorList>
            <consortium name="The Broad Institute Genomics Platform"/>
            <consortium name="The Broad Institute Genome Sequencing Center for Infectious Disease"/>
            <person name="Wu L."/>
            <person name="Ma J."/>
        </authorList>
    </citation>
    <scope>NUCLEOTIDE SEQUENCE [LARGE SCALE GENOMIC DNA]</scope>
    <source>
        <strain evidence="6">JCM 31486</strain>
    </source>
</reference>
<evidence type="ECO:0000259" key="4">
    <source>
        <dbReference type="Pfam" id="PF07729"/>
    </source>
</evidence>
<accession>A0ABW3MC98</accession>
<evidence type="ECO:0000256" key="1">
    <source>
        <dbReference type="ARBA" id="ARBA00023015"/>
    </source>
</evidence>
<protein>
    <submittedName>
        <fullName evidence="5">FCD domain-containing protein</fullName>
    </submittedName>
</protein>
<evidence type="ECO:0000313" key="6">
    <source>
        <dbReference type="Proteomes" id="UP001597045"/>
    </source>
</evidence>
<feature type="non-terminal residue" evidence="5">
    <location>
        <position position="1"/>
    </location>
</feature>
<dbReference type="InterPro" id="IPR008920">
    <property type="entry name" value="TF_FadR/GntR_C"/>
</dbReference>
<dbReference type="InterPro" id="IPR011711">
    <property type="entry name" value="GntR_C"/>
</dbReference>